<feature type="compositionally biased region" description="Polar residues" evidence="14">
    <location>
        <begin position="180"/>
        <end position="191"/>
    </location>
</feature>
<comment type="similarity">
    <text evidence="9">Belongs to the glycosyltransferase 8 family. Glycogenin subfamily.</text>
</comment>
<evidence type="ECO:0000256" key="8">
    <source>
        <dbReference type="ARBA" id="ARBA00023211"/>
    </source>
</evidence>
<keyword evidence="4" id="KW-0808">Transferase</keyword>
<comment type="catalytic activity">
    <reaction evidence="12">
        <text>L-tyrosyl-[glycogenin] + UDP-alpha-D-glucose = alpha-D-glucosyl-L-tyrosyl-[glycogenin] + UDP + H(+)</text>
        <dbReference type="Rhea" id="RHEA:23360"/>
        <dbReference type="Rhea" id="RHEA-COMP:14604"/>
        <dbReference type="Rhea" id="RHEA-COMP:14605"/>
        <dbReference type="ChEBI" id="CHEBI:15378"/>
        <dbReference type="ChEBI" id="CHEBI:46858"/>
        <dbReference type="ChEBI" id="CHEBI:58223"/>
        <dbReference type="ChEBI" id="CHEBI:58885"/>
        <dbReference type="ChEBI" id="CHEBI:140573"/>
        <dbReference type="EC" id="2.4.1.186"/>
    </reaction>
</comment>
<feature type="compositionally biased region" description="Basic and acidic residues" evidence="14">
    <location>
        <begin position="278"/>
        <end position="337"/>
    </location>
</feature>
<feature type="region of interest" description="Disordered" evidence="14">
    <location>
        <begin position="538"/>
        <end position="600"/>
    </location>
</feature>
<gene>
    <name evidence="15" type="ORF">B0H67DRAFT_158073</name>
</gene>
<dbReference type="EMBL" id="JAUKUA010000003">
    <property type="protein sequence ID" value="KAK0719620.1"/>
    <property type="molecule type" value="Genomic_DNA"/>
</dbReference>
<evidence type="ECO:0000256" key="6">
    <source>
        <dbReference type="ARBA" id="ARBA00023056"/>
    </source>
</evidence>
<keyword evidence="5" id="KW-0479">Metal-binding</keyword>
<sequence length="790" mass="89244">MNRPDLHSAFTKINLWRQTQFRKIVYLDADVLAYRAPDELFDLPHAFSAAPDIGWPDIFNTGVMVLTPNLGEYYALKAMADRGISFDGADQGLLNMHFRNIWNRLSFAYNVTPSAHYQYVPAYKHFQSSINLVHFIGSEKPWLQGRDKSIGDTPFDEIAGRWWAVYDRYYRREATRATISQPERTASQGSRAQPAPPGPELVQYFVKGEYQPKPRYASVGESPRSWSGTSHGQQYQSAPTSLHVEQQHQHYPQLAYSSAQPEHQHHASHDLQAPPDESVYHHHEHAHDQGHDNGHDHGNHHQDDHRPHNNEYRDQHHDQHREPPHDQHHEAYHHHEQPQPGSSEQAQEHHHWAPQSHGSQPEHKSEPYQPPATLSWDAQRQPPPPDSKPEAENFPQTHYEMSSDPTPFVPPERYPTPPRGMWYEVPKEAPAPPREKPRAIFPWESHQPRPSRVFPYQERPPSPVTETTDVASGEHNASVESWPQAEPSTIGSSTVEPRSEPQTPPTPVIHVPSDPWSSFPRSNAWDEVPEINRYVDAIQKNRKPRSQGPGMTPTGLGLIEPSWWKRGSRVTDFPSEDDRPSLPVTPAPIRRPKFWGGGPGLGLEGEDDGERLPAAEGVPAQSDWVCVHGQRWTPADCLCDLTNVLRYHKDPLAQLQKLAKQQSELLLRRLGESGTLGEDAIGTEGKEIPSRPLPSGSEDIKSPTYVASSPAVVSPKPVKPDVGHSQVHSLLAAEHEHEHEHEHETPRPAIDFIALPSYQGPGLMFEKGEDFPTSETPALPTEEERDVLDT</sequence>
<evidence type="ECO:0000256" key="5">
    <source>
        <dbReference type="ARBA" id="ARBA00022723"/>
    </source>
</evidence>
<dbReference type="Pfam" id="PF01501">
    <property type="entry name" value="Glyco_transf_8"/>
    <property type="match status" value="1"/>
</dbReference>
<dbReference type="InterPro" id="IPR050587">
    <property type="entry name" value="GNT1/Glycosyltrans_8"/>
</dbReference>
<feature type="compositionally biased region" description="Polar residues" evidence="14">
    <location>
        <begin position="394"/>
        <end position="405"/>
    </location>
</feature>
<proteinExistence type="inferred from homology"/>
<dbReference type="InterPro" id="IPR002495">
    <property type="entry name" value="Glyco_trans_8"/>
</dbReference>
<evidence type="ECO:0000313" key="16">
    <source>
        <dbReference type="Proteomes" id="UP001172102"/>
    </source>
</evidence>
<feature type="region of interest" description="Disordered" evidence="14">
    <location>
        <begin position="180"/>
        <end position="200"/>
    </location>
</feature>
<keyword evidence="7" id="KW-0325">Glycoprotein</keyword>
<comment type="cofactor">
    <cofactor evidence="1">
        <name>Mn(2+)</name>
        <dbReference type="ChEBI" id="CHEBI:29035"/>
    </cofactor>
</comment>
<feature type="compositionally biased region" description="Polar residues" evidence="14">
    <location>
        <begin position="224"/>
        <end position="244"/>
    </location>
</feature>
<keyword evidence="16" id="KW-1185">Reference proteome</keyword>
<feature type="compositionally biased region" description="Polar residues" evidence="14">
    <location>
        <begin position="478"/>
        <end position="496"/>
    </location>
</feature>
<keyword evidence="6" id="KW-0320">Glycogen biosynthesis</keyword>
<evidence type="ECO:0000256" key="11">
    <source>
        <dbReference type="ARBA" id="ARBA00050886"/>
    </source>
</evidence>
<comment type="catalytic activity">
    <reaction evidence="11">
        <text>[1,4-alpha-D-glucosyl](n)-L-tyrosyl-[glycogenin] + UDP-alpha-D-glucose = [1,4-alpha-D-glucosyl](n+1)-L-tyrosyl-[glycogenin] + UDP + H(+)</text>
        <dbReference type="Rhea" id="RHEA:56560"/>
        <dbReference type="Rhea" id="RHEA-COMP:14606"/>
        <dbReference type="Rhea" id="RHEA-COMP:14607"/>
        <dbReference type="ChEBI" id="CHEBI:15378"/>
        <dbReference type="ChEBI" id="CHEBI:58223"/>
        <dbReference type="ChEBI" id="CHEBI:58885"/>
        <dbReference type="ChEBI" id="CHEBI:140574"/>
        <dbReference type="EC" id="2.4.1.186"/>
    </reaction>
</comment>
<dbReference type="GO" id="GO:0005978">
    <property type="term" value="P:glycogen biosynthetic process"/>
    <property type="evidence" value="ECO:0007669"/>
    <property type="project" value="UniProtKB-KW"/>
</dbReference>
<evidence type="ECO:0000256" key="1">
    <source>
        <dbReference type="ARBA" id="ARBA00001936"/>
    </source>
</evidence>
<comment type="caution">
    <text evidence="15">The sequence shown here is derived from an EMBL/GenBank/DDBJ whole genome shotgun (WGS) entry which is preliminary data.</text>
</comment>
<evidence type="ECO:0000256" key="13">
    <source>
        <dbReference type="ARBA" id="ARBA00057883"/>
    </source>
</evidence>
<dbReference type="CDD" id="cd02537">
    <property type="entry name" value="GT8_Glycogenin"/>
    <property type="match status" value="1"/>
</dbReference>
<feature type="compositionally biased region" description="Low complexity" evidence="14">
    <location>
        <begin position="706"/>
        <end position="716"/>
    </location>
</feature>
<protein>
    <recommendedName>
        <fullName evidence="10">glycogenin glucosyltransferase</fullName>
        <ecNumber evidence="10">2.4.1.186</ecNumber>
    </recommendedName>
</protein>
<name>A0AA40APH8_9PEZI</name>
<organism evidence="15 16">
    <name type="scientific">Lasiosphaeris hirsuta</name>
    <dbReference type="NCBI Taxonomy" id="260670"/>
    <lineage>
        <taxon>Eukaryota</taxon>
        <taxon>Fungi</taxon>
        <taxon>Dikarya</taxon>
        <taxon>Ascomycota</taxon>
        <taxon>Pezizomycotina</taxon>
        <taxon>Sordariomycetes</taxon>
        <taxon>Sordariomycetidae</taxon>
        <taxon>Sordariales</taxon>
        <taxon>Lasiosphaeriaceae</taxon>
        <taxon>Lasiosphaeris</taxon>
    </lineage>
</organism>
<evidence type="ECO:0000256" key="2">
    <source>
        <dbReference type="ARBA" id="ARBA00004496"/>
    </source>
</evidence>
<reference evidence="15" key="1">
    <citation type="submission" date="2023-06" db="EMBL/GenBank/DDBJ databases">
        <title>Genome-scale phylogeny and comparative genomics of the fungal order Sordariales.</title>
        <authorList>
            <consortium name="Lawrence Berkeley National Laboratory"/>
            <person name="Hensen N."/>
            <person name="Bonometti L."/>
            <person name="Westerberg I."/>
            <person name="Brannstrom I.O."/>
            <person name="Guillou S."/>
            <person name="Cros-Aarteil S."/>
            <person name="Calhoun S."/>
            <person name="Haridas S."/>
            <person name="Kuo A."/>
            <person name="Mondo S."/>
            <person name="Pangilinan J."/>
            <person name="Riley R."/>
            <person name="Labutti K."/>
            <person name="Andreopoulos B."/>
            <person name="Lipzen A."/>
            <person name="Chen C."/>
            <person name="Yanf M."/>
            <person name="Daum C."/>
            <person name="Ng V."/>
            <person name="Clum A."/>
            <person name="Steindorff A."/>
            <person name="Ohm R."/>
            <person name="Martin F."/>
            <person name="Silar P."/>
            <person name="Natvig D."/>
            <person name="Lalanne C."/>
            <person name="Gautier V."/>
            <person name="Ament-Velasquez S.L."/>
            <person name="Kruys A."/>
            <person name="Hutchinson M.I."/>
            <person name="Powell A.J."/>
            <person name="Barry K."/>
            <person name="Miller A.N."/>
            <person name="Grigoriev I.V."/>
            <person name="Debuchy R."/>
            <person name="Gladieux P."/>
            <person name="Thoren M.H."/>
            <person name="Johannesson H."/>
        </authorList>
    </citation>
    <scope>NUCLEOTIDE SEQUENCE</scope>
    <source>
        <strain evidence="15">SMH4607-1</strain>
    </source>
</reference>
<dbReference type="GO" id="GO:0046872">
    <property type="term" value="F:metal ion binding"/>
    <property type="evidence" value="ECO:0007669"/>
    <property type="project" value="UniProtKB-KW"/>
</dbReference>
<feature type="compositionally biased region" description="Pro residues" evidence="14">
    <location>
        <begin position="407"/>
        <end position="418"/>
    </location>
</feature>
<feature type="region of interest" description="Disordered" evidence="14">
    <location>
        <begin position="214"/>
        <end position="523"/>
    </location>
</feature>
<dbReference type="AlphaFoldDB" id="A0AA40APH8"/>
<dbReference type="Proteomes" id="UP001172102">
    <property type="component" value="Unassembled WGS sequence"/>
</dbReference>
<evidence type="ECO:0000256" key="10">
    <source>
        <dbReference type="ARBA" id="ARBA00038934"/>
    </source>
</evidence>
<dbReference type="SUPFAM" id="SSF53448">
    <property type="entry name" value="Nucleotide-diphospho-sugar transferases"/>
    <property type="match status" value="1"/>
</dbReference>
<dbReference type="InterPro" id="IPR029044">
    <property type="entry name" value="Nucleotide-diphossugar_trans"/>
</dbReference>
<dbReference type="EC" id="2.4.1.186" evidence="10"/>
<accession>A0AA40APH8</accession>
<feature type="region of interest" description="Disordered" evidence="14">
    <location>
        <begin position="676"/>
        <end position="725"/>
    </location>
</feature>
<keyword evidence="8" id="KW-0464">Manganese</keyword>
<feature type="compositionally biased region" description="Acidic residues" evidence="14">
    <location>
        <begin position="781"/>
        <end position="790"/>
    </location>
</feature>
<keyword evidence="3" id="KW-0963">Cytoplasm</keyword>
<dbReference type="GO" id="GO:0005737">
    <property type="term" value="C:cytoplasm"/>
    <property type="evidence" value="ECO:0007669"/>
    <property type="project" value="UniProtKB-SubCell"/>
</dbReference>
<evidence type="ECO:0000256" key="4">
    <source>
        <dbReference type="ARBA" id="ARBA00022679"/>
    </source>
</evidence>
<dbReference type="PANTHER" id="PTHR11183">
    <property type="entry name" value="GLYCOGENIN SUBFAMILY MEMBER"/>
    <property type="match status" value="1"/>
</dbReference>
<comment type="function">
    <text evidence="13">Self-glucosylating initiator of glycogen synthesis. It catalyzes the formation of a short alpha (1,4)-glucosyl chain covalently attached via a glucose 1-O-tyrosyl linkage to internal tyrosine residues and these chains act as primers for the elongation reaction catalyzed by glycogen synthase.</text>
</comment>
<evidence type="ECO:0000256" key="14">
    <source>
        <dbReference type="SAM" id="MobiDB-lite"/>
    </source>
</evidence>
<evidence type="ECO:0000313" key="15">
    <source>
        <dbReference type="EMBL" id="KAK0719620.1"/>
    </source>
</evidence>
<evidence type="ECO:0000256" key="3">
    <source>
        <dbReference type="ARBA" id="ARBA00022490"/>
    </source>
</evidence>
<dbReference type="Gene3D" id="3.90.550.10">
    <property type="entry name" value="Spore Coat Polysaccharide Biosynthesis Protein SpsA, Chain A"/>
    <property type="match status" value="1"/>
</dbReference>
<dbReference type="GO" id="GO:0008466">
    <property type="term" value="F:glycogenin glucosyltransferase activity"/>
    <property type="evidence" value="ECO:0007669"/>
    <property type="project" value="UniProtKB-EC"/>
</dbReference>
<dbReference type="FunFam" id="3.90.550.10:FF:000092">
    <property type="entry name" value="Glycogenin 2"/>
    <property type="match status" value="1"/>
</dbReference>
<comment type="subcellular location">
    <subcellularLocation>
        <location evidence="2">Cytoplasm</location>
    </subcellularLocation>
</comment>
<feature type="region of interest" description="Disordered" evidence="14">
    <location>
        <begin position="761"/>
        <end position="790"/>
    </location>
</feature>
<evidence type="ECO:0000256" key="7">
    <source>
        <dbReference type="ARBA" id="ARBA00023180"/>
    </source>
</evidence>
<evidence type="ECO:0000256" key="12">
    <source>
        <dbReference type="ARBA" id="ARBA00052293"/>
    </source>
</evidence>
<evidence type="ECO:0000256" key="9">
    <source>
        <dbReference type="ARBA" id="ARBA00038162"/>
    </source>
</evidence>